<evidence type="ECO:0000313" key="6">
    <source>
        <dbReference type="Proteomes" id="UP001372338"/>
    </source>
</evidence>
<name>A0AAN9E9Q8_CROPI</name>
<dbReference type="GO" id="GO:0005634">
    <property type="term" value="C:nucleus"/>
    <property type="evidence" value="ECO:0007669"/>
    <property type="project" value="UniProtKB-SubCell"/>
</dbReference>
<dbReference type="Pfam" id="PF08381">
    <property type="entry name" value="BRX"/>
    <property type="match status" value="1"/>
</dbReference>
<keyword evidence="3" id="KW-0539">Nucleus</keyword>
<dbReference type="EMBL" id="JAYWIO010000007">
    <property type="protein sequence ID" value="KAK7250623.1"/>
    <property type="molecule type" value="Genomic_DNA"/>
</dbReference>
<dbReference type="Proteomes" id="UP001372338">
    <property type="component" value="Unassembled WGS sequence"/>
</dbReference>
<organism evidence="5 6">
    <name type="scientific">Crotalaria pallida</name>
    <name type="common">Smooth rattlebox</name>
    <name type="synonym">Crotalaria striata</name>
    <dbReference type="NCBI Taxonomy" id="3830"/>
    <lineage>
        <taxon>Eukaryota</taxon>
        <taxon>Viridiplantae</taxon>
        <taxon>Streptophyta</taxon>
        <taxon>Embryophyta</taxon>
        <taxon>Tracheophyta</taxon>
        <taxon>Spermatophyta</taxon>
        <taxon>Magnoliopsida</taxon>
        <taxon>eudicotyledons</taxon>
        <taxon>Gunneridae</taxon>
        <taxon>Pentapetalae</taxon>
        <taxon>rosids</taxon>
        <taxon>fabids</taxon>
        <taxon>Fabales</taxon>
        <taxon>Fabaceae</taxon>
        <taxon>Papilionoideae</taxon>
        <taxon>50 kb inversion clade</taxon>
        <taxon>genistoids sensu lato</taxon>
        <taxon>core genistoids</taxon>
        <taxon>Crotalarieae</taxon>
        <taxon>Crotalaria</taxon>
    </lineage>
</organism>
<reference evidence="5 6" key="1">
    <citation type="submission" date="2024-01" db="EMBL/GenBank/DDBJ databases">
        <title>The genomes of 5 underutilized Papilionoideae crops provide insights into root nodulation and disease resistanc.</title>
        <authorList>
            <person name="Yuan L."/>
        </authorList>
    </citation>
    <scope>NUCLEOTIDE SEQUENCE [LARGE SCALE GENOMIC DNA]</scope>
    <source>
        <strain evidence="5">ZHUSHIDOU_FW_LH</strain>
        <tissue evidence="5">Leaf</tissue>
    </source>
</reference>
<dbReference type="AlphaFoldDB" id="A0AAN9E9Q8"/>
<dbReference type="PANTHER" id="PTHR46058:SF2">
    <property type="entry name" value="PROTEIN BREVIS RADIX-LIKE 3"/>
    <property type="match status" value="1"/>
</dbReference>
<feature type="domain" description="BRX" evidence="4">
    <location>
        <begin position="202"/>
        <end position="219"/>
    </location>
</feature>
<evidence type="ECO:0000256" key="3">
    <source>
        <dbReference type="ARBA" id="ARBA00023242"/>
    </source>
</evidence>
<gene>
    <name evidence="5" type="ORF">RIF29_33168</name>
</gene>
<dbReference type="PROSITE" id="PS51514">
    <property type="entry name" value="BRX"/>
    <property type="match status" value="2"/>
</dbReference>
<dbReference type="InterPro" id="IPR044532">
    <property type="entry name" value="BRX-like"/>
</dbReference>
<dbReference type="PANTHER" id="PTHR46058">
    <property type="entry name" value="PROTEIN BREVIS RADIX-LIKE 1"/>
    <property type="match status" value="1"/>
</dbReference>
<evidence type="ECO:0000256" key="1">
    <source>
        <dbReference type="ARBA" id="ARBA00004123"/>
    </source>
</evidence>
<dbReference type="InterPro" id="IPR013591">
    <property type="entry name" value="Brevis_radix_dom"/>
</dbReference>
<protein>
    <recommendedName>
        <fullName evidence="4">BRX domain-containing protein</fullName>
    </recommendedName>
</protein>
<evidence type="ECO:0000256" key="2">
    <source>
        <dbReference type="ARBA" id="ARBA00009057"/>
    </source>
</evidence>
<keyword evidence="6" id="KW-1185">Reference proteome</keyword>
<comment type="subcellular location">
    <subcellularLocation>
        <location evidence="1">Nucleus</location>
    </subcellularLocation>
</comment>
<sequence>MRVKFFGANRQSKPNLGKIKGPTGFANSISEVVPASYESSRSTPTTWDLTTFNYLGGRSNPKSIGGSEGDIIFGEKDIVTKEWVAEVEPGVLVTFVYFPFGANHLKKVHFCPEVITELQAQIWWAENYERILDLYKVQRYSDQALYNSPPANDRQRGHYPFEQLAQSGGHHFHARSSMEPSMTTTTYFWEQHSISNDYEIEAEWMEQDENGIYIKIGRF</sequence>
<proteinExistence type="inferred from homology"/>
<evidence type="ECO:0000259" key="4">
    <source>
        <dbReference type="PROSITE" id="PS51514"/>
    </source>
</evidence>
<accession>A0AAN9E9Q8</accession>
<feature type="domain" description="BRX" evidence="4">
    <location>
        <begin position="81"/>
        <end position="136"/>
    </location>
</feature>
<evidence type="ECO:0000313" key="5">
    <source>
        <dbReference type="EMBL" id="KAK7250623.1"/>
    </source>
</evidence>
<comment type="caution">
    <text evidence="5">The sequence shown here is derived from an EMBL/GenBank/DDBJ whole genome shotgun (WGS) entry which is preliminary data.</text>
</comment>
<comment type="similarity">
    <text evidence="2">Belongs to the BRX family.</text>
</comment>